<evidence type="ECO:0000313" key="6">
    <source>
        <dbReference type="Proteomes" id="UP001205890"/>
    </source>
</evidence>
<name>A0ABT1LDS8_9HYPH</name>
<dbReference type="PANTHER" id="PTHR43649">
    <property type="entry name" value="ARABINOSE-BINDING PROTEIN-RELATED"/>
    <property type="match status" value="1"/>
</dbReference>
<dbReference type="EMBL" id="JANCLU010000013">
    <property type="protein sequence ID" value="MCP8939662.1"/>
    <property type="molecule type" value="Genomic_DNA"/>
</dbReference>
<feature type="signal peptide" evidence="4">
    <location>
        <begin position="1"/>
        <end position="22"/>
    </location>
</feature>
<dbReference type="Gene3D" id="3.40.190.10">
    <property type="entry name" value="Periplasmic binding protein-like II"/>
    <property type="match status" value="2"/>
</dbReference>
<accession>A0ABT1LDS8</accession>
<dbReference type="SUPFAM" id="SSF53850">
    <property type="entry name" value="Periplasmic binding protein-like II"/>
    <property type="match status" value="1"/>
</dbReference>
<protein>
    <submittedName>
        <fullName evidence="5">ABC transporter substrate-binding protein</fullName>
    </submittedName>
</protein>
<comment type="subcellular location">
    <subcellularLocation>
        <location evidence="1">Periplasm</location>
    </subcellularLocation>
</comment>
<dbReference type="CDD" id="cd14748">
    <property type="entry name" value="PBP2_UgpB"/>
    <property type="match status" value="1"/>
</dbReference>
<dbReference type="RefSeq" id="WP_254743495.1">
    <property type="nucleotide sequence ID" value="NZ_JANCLU010000013.1"/>
</dbReference>
<evidence type="ECO:0000256" key="1">
    <source>
        <dbReference type="ARBA" id="ARBA00004418"/>
    </source>
</evidence>
<keyword evidence="3" id="KW-0574">Periplasm</keyword>
<dbReference type="InterPro" id="IPR050490">
    <property type="entry name" value="Bact_solute-bd_prot1"/>
</dbReference>
<evidence type="ECO:0000256" key="3">
    <source>
        <dbReference type="ARBA" id="ARBA00022764"/>
    </source>
</evidence>
<reference evidence="5 6" key="1">
    <citation type="submission" date="2022-07" db="EMBL/GenBank/DDBJ databases">
        <authorList>
            <person name="Li W.-J."/>
            <person name="Deng Q.-Q."/>
        </authorList>
    </citation>
    <scope>NUCLEOTIDE SEQUENCE [LARGE SCALE GENOMIC DNA]</scope>
    <source>
        <strain evidence="5 6">SYSU M60028</strain>
    </source>
</reference>
<gene>
    <name evidence="5" type="ORF">NK718_14130</name>
</gene>
<sequence>MLKQLALALAGTVCFALTPASAQTKTVTLWHPFTLETDMIYGGIKSFNESQSEYKIDARIVPGPQIATELIKAIATGSVPDLVTLDNPVVASFSAQGTLTDLTDLVSKSTYIKPNVYFEGPWASGLWKSKIYAVPRDANTLALCYNADMFKAKGLDPNNPPKTWSELSAAAEKLKDPAKNVYGFGFSAVQGEEGVFQWLPFLHQAGGSVSKLNTPEAAEALKFWADMVKNGTASKDVINQRQYEVTNTFMAGNSAMVLCGPWELPRLQTDAKFDWKLALLPVKDGKNIKASALGGYDWVVPKGAQQVNGAFKFIEFMSNPKILNEGWATGRLAPRNDVVVQNPLWPQAYSIYREQLQSARARGPHPQWPDISKAIQTAMQEALTGTKPADQALAEAAKKIEPILAKTPL</sequence>
<keyword evidence="4" id="KW-0732">Signal</keyword>
<keyword evidence="6" id="KW-1185">Reference proteome</keyword>
<dbReference type="PANTHER" id="PTHR43649:SF30">
    <property type="entry name" value="ABC TRANSPORTER SUBSTRATE-BINDING PROTEIN"/>
    <property type="match status" value="1"/>
</dbReference>
<dbReference type="InterPro" id="IPR006059">
    <property type="entry name" value="SBP"/>
</dbReference>
<organism evidence="5 6">
    <name type="scientific">Alsobacter ponti</name>
    <dbReference type="NCBI Taxonomy" id="2962936"/>
    <lineage>
        <taxon>Bacteria</taxon>
        <taxon>Pseudomonadati</taxon>
        <taxon>Pseudomonadota</taxon>
        <taxon>Alphaproteobacteria</taxon>
        <taxon>Hyphomicrobiales</taxon>
        <taxon>Alsobacteraceae</taxon>
        <taxon>Alsobacter</taxon>
    </lineage>
</organism>
<feature type="chain" id="PRO_5045291793" evidence="4">
    <location>
        <begin position="23"/>
        <end position="409"/>
    </location>
</feature>
<dbReference type="Pfam" id="PF13416">
    <property type="entry name" value="SBP_bac_8"/>
    <property type="match status" value="1"/>
</dbReference>
<comment type="similarity">
    <text evidence="2">Belongs to the bacterial solute-binding protein 1 family.</text>
</comment>
<comment type="caution">
    <text evidence="5">The sequence shown here is derived from an EMBL/GenBank/DDBJ whole genome shotgun (WGS) entry which is preliminary data.</text>
</comment>
<evidence type="ECO:0000313" key="5">
    <source>
        <dbReference type="EMBL" id="MCP8939662.1"/>
    </source>
</evidence>
<evidence type="ECO:0000256" key="4">
    <source>
        <dbReference type="SAM" id="SignalP"/>
    </source>
</evidence>
<dbReference type="Proteomes" id="UP001205890">
    <property type="component" value="Unassembled WGS sequence"/>
</dbReference>
<evidence type="ECO:0000256" key="2">
    <source>
        <dbReference type="ARBA" id="ARBA00008520"/>
    </source>
</evidence>
<proteinExistence type="inferred from homology"/>